<name>B9RY60_RICCO</name>
<keyword evidence="8" id="KW-1185">Reference proteome</keyword>
<feature type="repeat" description="Pumilio" evidence="5">
    <location>
        <begin position="312"/>
        <end position="347"/>
    </location>
</feature>
<evidence type="ECO:0000256" key="2">
    <source>
        <dbReference type="ARBA" id="ARBA00022845"/>
    </source>
</evidence>
<dbReference type="Gene3D" id="1.25.10.10">
    <property type="entry name" value="Leucine-rich Repeat Variant"/>
    <property type="match status" value="1"/>
</dbReference>
<keyword evidence="3" id="KW-0694">RNA-binding</keyword>
<accession>B9RY60</accession>
<evidence type="ECO:0000256" key="1">
    <source>
        <dbReference type="ARBA" id="ARBA00022737"/>
    </source>
</evidence>
<feature type="repeat" description="Pumilio" evidence="5">
    <location>
        <begin position="348"/>
        <end position="384"/>
    </location>
</feature>
<organism evidence="7 8">
    <name type="scientific">Ricinus communis</name>
    <name type="common">Castor bean</name>
    <dbReference type="NCBI Taxonomy" id="3988"/>
    <lineage>
        <taxon>Eukaryota</taxon>
        <taxon>Viridiplantae</taxon>
        <taxon>Streptophyta</taxon>
        <taxon>Embryophyta</taxon>
        <taxon>Tracheophyta</taxon>
        <taxon>Spermatophyta</taxon>
        <taxon>Magnoliopsida</taxon>
        <taxon>eudicotyledons</taxon>
        <taxon>Gunneridae</taxon>
        <taxon>Pentapetalae</taxon>
        <taxon>rosids</taxon>
        <taxon>fabids</taxon>
        <taxon>Malpighiales</taxon>
        <taxon>Euphorbiaceae</taxon>
        <taxon>Acalyphoideae</taxon>
        <taxon>Acalypheae</taxon>
        <taxon>Ricinus</taxon>
    </lineage>
</organism>
<dbReference type="InParanoid" id="B9RY60"/>
<dbReference type="InterPro" id="IPR016024">
    <property type="entry name" value="ARM-type_fold"/>
</dbReference>
<dbReference type="eggNOG" id="KOG2049">
    <property type="taxonomic scope" value="Eukaryota"/>
</dbReference>
<dbReference type="EMBL" id="EQ973830">
    <property type="protein sequence ID" value="EEF43569.1"/>
    <property type="molecule type" value="Genomic_DNA"/>
</dbReference>
<gene>
    <name evidence="7" type="ORF">RCOM_0810340</name>
</gene>
<dbReference type="FunFam" id="1.25.10.10:FF:000237">
    <property type="entry name" value="Pumilio homolog 9"/>
    <property type="match status" value="1"/>
</dbReference>
<dbReference type="GO" id="GO:0010608">
    <property type="term" value="P:post-transcriptional regulation of gene expression"/>
    <property type="evidence" value="ECO:0000318"/>
    <property type="project" value="GO_Central"/>
</dbReference>
<dbReference type="STRING" id="3988.B9RY60"/>
<dbReference type="GO" id="GO:0003729">
    <property type="term" value="F:mRNA binding"/>
    <property type="evidence" value="ECO:0000318"/>
    <property type="project" value="GO_Central"/>
</dbReference>
<dbReference type="OrthoDB" id="668540at2759"/>
<dbReference type="Proteomes" id="UP000008311">
    <property type="component" value="Unassembled WGS sequence"/>
</dbReference>
<reference evidence="8" key="1">
    <citation type="journal article" date="2010" name="Nat. Biotechnol.">
        <title>Draft genome sequence of the oilseed species Ricinus communis.</title>
        <authorList>
            <person name="Chan A.P."/>
            <person name="Crabtree J."/>
            <person name="Zhao Q."/>
            <person name="Lorenzi H."/>
            <person name="Orvis J."/>
            <person name="Puiu D."/>
            <person name="Melake-Berhan A."/>
            <person name="Jones K.M."/>
            <person name="Redman J."/>
            <person name="Chen G."/>
            <person name="Cahoon E.B."/>
            <person name="Gedil M."/>
            <person name="Stanke M."/>
            <person name="Haas B.J."/>
            <person name="Wortman J.R."/>
            <person name="Fraser-Liggett C.M."/>
            <person name="Ravel J."/>
            <person name="Rabinowicz P.D."/>
        </authorList>
    </citation>
    <scope>NUCLEOTIDE SEQUENCE [LARGE SCALE GENOMIC DNA]</scope>
    <source>
        <strain evidence="8">cv. Hale</strain>
    </source>
</reference>
<dbReference type="InterPro" id="IPR011989">
    <property type="entry name" value="ARM-like"/>
</dbReference>
<dbReference type="GO" id="GO:0005737">
    <property type="term" value="C:cytoplasm"/>
    <property type="evidence" value="ECO:0000318"/>
    <property type="project" value="GO_Central"/>
</dbReference>
<feature type="domain" description="PUM-HD" evidence="6">
    <location>
        <begin position="288"/>
        <end position="632"/>
    </location>
</feature>
<dbReference type="SMART" id="SM00025">
    <property type="entry name" value="Pumilio"/>
    <property type="match status" value="8"/>
</dbReference>
<dbReference type="InterPro" id="IPR033712">
    <property type="entry name" value="Pumilio_RNA-bd"/>
</dbReference>
<comment type="function">
    <text evidence="4">Sequence-specific RNA-binding protein that regulates translation and mRNA stability by binding the 3'-UTR of target mRNAs.</text>
</comment>
<feature type="repeat" description="Pumilio" evidence="5">
    <location>
        <begin position="533"/>
        <end position="568"/>
    </location>
</feature>
<proteinExistence type="predicted"/>
<sequence>MERTHDDHLPPYLMVENHSDFSSYNHSPETLNLSLNLNQLIPSPSHETHFLWQNQLPQNRIPSSQSRATTVYQTLNPQNPLLQTHLFQNPSSQNHLLVQESHHQHQLPNYHQMNDFGSGLDSGLPINPSFAEPVRMQNHHHHHQLSLEDAFSRVNISAATSNHQFHQLLDENYLTNRGILSAYSQQQHSLNRMRSISAGLGLLRANSNSAIDRYYQNGSNNLAALGQSFSNYSNNNRQNFQRRTPSYDGLNYGHIVRPNPNRLDSSSSQFISRARSINGLDSENSRQLLSPLCYGRQIVQAGKHGNYSSLEQVRGRMAMVARDQDGCRFLQKKVEELIPEQTEMIFLEVKDHLYDLIVDQFANYLVQKLFLACNGVQINQLLLSLVQNGERLKNICIHMHGTRAMQKIIEIINNYPEQKASLVSALGNITVYLAKNHNGHHVIQQCLKCFEVEYTQYLLAEIAQSCIEIARDKSGCCVLQKALDSSYGELKECFITTITANASVLSVDPYGNYVVQYVLQMHIPHAEATILEQLRGQFVNLSMDKFGSNVVEKCLKECNEINAAGIVQELADSPSILRVLQHPFGNYVAQSALEVAPEDLYQYLERVIIFFERELHSHLHGKKVLARTRSGKRNNRVRAINVDY</sequence>
<dbReference type="SUPFAM" id="SSF48371">
    <property type="entry name" value="ARM repeat"/>
    <property type="match status" value="1"/>
</dbReference>
<evidence type="ECO:0000313" key="8">
    <source>
        <dbReference type="Proteomes" id="UP000008311"/>
    </source>
</evidence>
<evidence type="ECO:0000256" key="5">
    <source>
        <dbReference type="PROSITE-ProRule" id="PRU00317"/>
    </source>
</evidence>
<dbReference type="KEGG" id="rcu:8280977"/>
<dbReference type="InterPro" id="IPR001313">
    <property type="entry name" value="Pumilio_RNA-bd_rpt"/>
</dbReference>
<feature type="repeat" description="Pumilio" evidence="5">
    <location>
        <begin position="497"/>
        <end position="532"/>
    </location>
</feature>
<evidence type="ECO:0000256" key="3">
    <source>
        <dbReference type="ARBA" id="ARBA00022884"/>
    </source>
</evidence>
<dbReference type="InterPro" id="IPR033133">
    <property type="entry name" value="PUM-HD"/>
</dbReference>
<evidence type="ECO:0000256" key="4">
    <source>
        <dbReference type="ARBA" id="ARBA00058490"/>
    </source>
</evidence>
<evidence type="ECO:0000313" key="7">
    <source>
        <dbReference type="EMBL" id="EEF43569.1"/>
    </source>
</evidence>
<dbReference type="PANTHER" id="PTHR12537:SF129">
    <property type="entry name" value="PUMILIO HOMOLOG 15-LIKE"/>
    <property type="match status" value="1"/>
</dbReference>
<dbReference type="GO" id="GO:0006417">
    <property type="term" value="P:regulation of translation"/>
    <property type="evidence" value="ECO:0007669"/>
    <property type="project" value="UniProtKB-KW"/>
</dbReference>
<protein>
    <submittedName>
        <fullName evidence="7">Pumilio domain-containing protein C6G9.14, putative</fullName>
    </submittedName>
</protein>
<evidence type="ECO:0000259" key="6">
    <source>
        <dbReference type="PROSITE" id="PS50303"/>
    </source>
</evidence>
<dbReference type="AlphaFoldDB" id="B9RY60"/>
<keyword evidence="1" id="KW-0677">Repeat</keyword>
<dbReference type="PROSITE" id="PS50302">
    <property type="entry name" value="PUM"/>
    <property type="match status" value="6"/>
</dbReference>
<dbReference type="PANTHER" id="PTHR12537">
    <property type="entry name" value="RNA BINDING PROTEIN PUMILIO-RELATED"/>
    <property type="match status" value="1"/>
</dbReference>
<dbReference type="PROSITE" id="PS50303">
    <property type="entry name" value="PUM_HD"/>
    <property type="match status" value="1"/>
</dbReference>
<dbReference type="Pfam" id="PF00806">
    <property type="entry name" value="PUF"/>
    <property type="match status" value="8"/>
</dbReference>
<feature type="repeat" description="Pumilio" evidence="5">
    <location>
        <begin position="461"/>
        <end position="496"/>
    </location>
</feature>
<dbReference type="CDD" id="cd07920">
    <property type="entry name" value="Pumilio"/>
    <property type="match status" value="1"/>
</dbReference>
<keyword evidence="2" id="KW-0810">Translation regulation</keyword>
<feature type="repeat" description="Pumilio" evidence="5">
    <location>
        <begin position="569"/>
        <end position="609"/>
    </location>
</feature>